<dbReference type="EMBL" id="JARBJD010000200">
    <property type="protein sequence ID" value="KAK2947461.1"/>
    <property type="molecule type" value="Genomic_DNA"/>
</dbReference>
<name>A0ABQ9X6Q8_9EUKA</name>
<organism evidence="2 3">
    <name type="scientific">Blattamonas nauphoetae</name>
    <dbReference type="NCBI Taxonomy" id="2049346"/>
    <lineage>
        <taxon>Eukaryota</taxon>
        <taxon>Metamonada</taxon>
        <taxon>Preaxostyla</taxon>
        <taxon>Oxymonadida</taxon>
        <taxon>Blattamonas</taxon>
    </lineage>
</organism>
<evidence type="ECO:0000313" key="3">
    <source>
        <dbReference type="Proteomes" id="UP001281761"/>
    </source>
</evidence>
<evidence type="ECO:0000313" key="2">
    <source>
        <dbReference type="EMBL" id="KAK2947461.1"/>
    </source>
</evidence>
<accession>A0ABQ9X6Q8</accession>
<protein>
    <submittedName>
        <fullName evidence="2">Uncharacterized protein</fullName>
    </submittedName>
</protein>
<evidence type="ECO:0000256" key="1">
    <source>
        <dbReference type="SAM" id="MobiDB-lite"/>
    </source>
</evidence>
<keyword evidence="3" id="KW-1185">Reference proteome</keyword>
<feature type="region of interest" description="Disordered" evidence="1">
    <location>
        <begin position="424"/>
        <end position="449"/>
    </location>
</feature>
<reference evidence="2 3" key="1">
    <citation type="journal article" date="2022" name="bioRxiv">
        <title>Genomics of Preaxostyla Flagellates Illuminates Evolutionary Transitions and the Path Towards Mitochondrial Loss.</title>
        <authorList>
            <person name="Novak L.V.F."/>
            <person name="Treitli S.C."/>
            <person name="Pyrih J."/>
            <person name="Halakuc P."/>
            <person name="Pipaliya S.V."/>
            <person name="Vacek V."/>
            <person name="Brzon O."/>
            <person name="Soukal P."/>
            <person name="Eme L."/>
            <person name="Dacks J.B."/>
            <person name="Karnkowska A."/>
            <person name="Elias M."/>
            <person name="Hampl V."/>
        </authorList>
    </citation>
    <scope>NUCLEOTIDE SEQUENCE [LARGE SCALE GENOMIC DNA]</scope>
    <source>
        <strain evidence="2">NAU3</strain>
        <tissue evidence="2">Gut</tissue>
    </source>
</reference>
<feature type="region of interest" description="Disordered" evidence="1">
    <location>
        <begin position="1"/>
        <end position="22"/>
    </location>
</feature>
<comment type="caution">
    <text evidence="2">The sequence shown here is derived from an EMBL/GenBank/DDBJ whole genome shotgun (WGS) entry which is preliminary data.</text>
</comment>
<proteinExistence type="predicted"/>
<sequence>MEKLKGYHPENGERNKQLDEDRKRLDEMFKRLQHDKAKYDQIFQQMNEIIRQLQEENKQRQKERAYERNRNINTCIEDSQSHTVTLIKSILRNFSPNWIARLSYPNSTFLLLADGHILFSKNNLKNRRRILSTPLLFRPVYNAILCLLLKLILQHFATKQHPSHPGALFFISGDQGVGKTSLMLILMSTLSDLSIGFDYHIVNRTRPCDNFELKIGTDGEVKFSAVLGGYSHHQDVFIHVHDDSPPPECIKPHHLYLIFTSPDQNRLQRHKPSSNSRYSPFRHQRQDIPPNHLCYTFRLPTFSLAEDAAVMVGCTPTVSFALLSPEDMELRKEEQQILLSIEKDQVERAGKVPFLRTDVPVTSQQASAKTLLKGIAKYKGDFMFGLNAFLFNFMKDVVTVTEHNPNNRCMTLFLNDVVQMHTVSDPSAENDTPTSKPHRQNWATAIQTL</sequence>
<gene>
    <name evidence="2" type="ORF">BLNAU_17611</name>
</gene>
<dbReference type="Proteomes" id="UP001281761">
    <property type="component" value="Unassembled WGS sequence"/>
</dbReference>